<dbReference type="AlphaFoldDB" id="A0A423X7R9"/>
<keyword evidence="3" id="KW-0274">FAD</keyword>
<dbReference type="SUPFAM" id="SSF54427">
    <property type="entry name" value="NTF2-like"/>
    <property type="match status" value="2"/>
</dbReference>
<evidence type="ECO:0000256" key="3">
    <source>
        <dbReference type="ARBA" id="ARBA00022827"/>
    </source>
</evidence>
<evidence type="ECO:0000313" key="6">
    <source>
        <dbReference type="EMBL" id="ROW12006.1"/>
    </source>
</evidence>
<protein>
    <recommendedName>
        <fullName evidence="5">FAD-binding PCMH-type domain-containing protein</fullName>
    </recommendedName>
</protein>
<dbReference type="Pfam" id="PF01565">
    <property type="entry name" value="FAD_binding_4"/>
    <property type="match status" value="1"/>
</dbReference>
<dbReference type="EMBL" id="LKEB01000024">
    <property type="protein sequence ID" value="ROW12006.1"/>
    <property type="molecule type" value="Genomic_DNA"/>
</dbReference>
<keyword evidence="4" id="KW-0560">Oxidoreductase</keyword>
<dbReference type="InterPro" id="IPR016169">
    <property type="entry name" value="FAD-bd_PCMH_sub2"/>
</dbReference>
<dbReference type="InterPro" id="IPR050416">
    <property type="entry name" value="FAD-linked_Oxidoreductase"/>
</dbReference>
<dbReference type="InterPro" id="IPR036318">
    <property type="entry name" value="FAD-bd_PCMH-like_sf"/>
</dbReference>
<dbReference type="Gene3D" id="3.40.462.20">
    <property type="match status" value="1"/>
</dbReference>
<dbReference type="InterPro" id="IPR032710">
    <property type="entry name" value="NTF2-like_dom_sf"/>
</dbReference>
<comment type="caution">
    <text evidence="6">The sequence shown here is derived from an EMBL/GenBank/DDBJ whole genome shotgun (WGS) entry which is preliminary data.</text>
</comment>
<dbReference type="GO" id="GO:0071949">
    <property type="term" value="F:FAD binding"/>
    <property type="evidence" value="ECO:0007669"/>
    <property type="project" value="InterPro"/>
</dbReference>
<evidence type="ECO:0000256" key="2">
    <source>
        <dbReference type="ARBA" id="ARBA00022630"/>
    </source>
</evidence>
<dbReference type="InterPro" id="IPR016166">
    <property type="entry name" value="FAD-bd_PCMH"/>
</dbReference>
<evidence type="ECO:0000259" key="5">
    <source>
        <dbReference type="PROSITE" id="PS51387"/>
    </source>
</evidence>
<dbReference type="InterPro" id="IPR009959">
    <property type="entry name" value="Cyclase_SnoaL-like"/>
</dbReference>
<keyword evidence="7" id="KW-1185">Reference proteome</keyword>
<dbReference type="Pfam" id="PF07366">
    <property type="entry name" value="SnoaL"/>
    <property type="match status" value="1"/>
</dbReference>
<dbReference type="InterPro" id="IPR006094">
    <property type="entry name" value="Oxid_FAD_bind_N"/>
</dbReference>
<name>A0A423X7R9_9PEZI</name>
<evidence type="ECO:0000256" key="1">
    <source>
        <dbReference type="ARBA" id="ARBA00005466"/>
    </source>
</evidence>
<keyword evidence="2" id="KW-0285">Flavoprotein</keyword>
<dbReference type="GO" id="GO:0016491">
    <property type="term" value="F:oxidoreductase activity"/>
    <property type="evidence" value="ECO:0007669"/>
    <property type="project" value="UniProtKB-KW"/>
</dbReference>
<dbReference type="Proteomes" id="UP000285146">
    <property type="component" value="Unassembled WGS sequence"/>
</dbReference>
<proteinExistence type="inferred from homology"/>
<reference evidence="6 7" key="1">
    <citation type="submission" date="2015-09" db="EMBL/GenBank/DDBJ databases">
        <title>Host preference determinants of Valsa canker pathogens revealed by comparative genomics.</title>
        <authorList>
            <person name="Yin Z."/>
            <person name="Huang L."/>
        </authorList>
    </citation>
    <scope>NUCLEOTIDE SEQUENCE [LARGE SCALE GENOMIC DNA]</scope>
    <source>
        <strain evidence="6 7">SXYLt</strain>
    </source>
</reference>
<sequence>MAAKDMHNPAEGYVQTPHPVQGLPRVVRHITTHDADGKSVFLSTDIGDHHRELVNKSAIANILYSTSQVPVDLNGDADVEHARQNEPGITVKNGTVCRMIDFAPGGVSPMHRVNSLDYAVVIEGVFKMVLDSGEERIMQRGDVAIQRSTSHRWINVTGNGLLPARILFVLHDVKDLNVAGSKVDGFLGVLGKDYVGLPGHQSAAPDSGPKDSQFEASGDSEYYEINNIIAASMTSLEDTYRAFFDCLKDRRWGDLGTFLHPQFTKNDKQYTPDSFTAEPQADTATELELFAVTVDEKGLRLASTTLVKWKPSGKVMEFDPPRAPIIFMDQQFNWFVDGKLFKTISMPDREEVRRQLSDPEGARAQWDEIASTHTDQLDAGAAVGTSQPRLTANKLAAVYREYFDCVNNRTMADHWAKFVHAQVVFNGTVLTLDEYRQKVESVITVFPDLLAEVYTVIADEGTQRVAAQLEFSGTMVKPMAGAEATGSQARFAEHCTYEFRDGKIARLWSVANWGRLGQTSLAWANDTERYNIYTRPDVEVVVVPGEEKDVSTIVSYCNDNSIDFLAYGRGHGFTTTLRGFKGLQINLGQLNGITVAKDKKSVLVQGGLDNGQVQEALWPKGYVAASGTATCVGLMGAGLGGGHGVYEGQYGLVADNFLHLNVVLANGSAIRVNGTSYPDLWWAMRGAGHNFGIVTSAEMKLYPRKIDTWHYHNYWWTGDKLETVLTAINTLAARNHGSSPPLLGFNAGQYAMNHSISETEAALFWSFAYAGPAGDAEKLLAPFNAIEAVDHKSGDTPLPNLANSMTATGEGGSCVPQRFIGASTVTGPYNITAQRRIYDLYNRKAAQYPELAAASQIYNEGYATKGMEEVPGGSTAYPHRDKKHIIFILFALAEGSDLQDVAREWSKETWDLWLEGEGHGAKPATYVNYVLNNPWETQNSIYGDEQWRLKKLTTLKEQYDPLNRFRYYVPIIPAGNGTI</sequence>
<dbReference type="GO" id="GO:0030638">
    <property type="term" value="P:polyketide metabolic process"/>
    <property type="evidence" value="ECO:0007669"/>
    <property type="project" value="InterPro"/>
</dbReference>
<dbReference type="InParanoid" id="A0A423X7R9"/>
<dbReference type="PANTHER" id="PTHR42973:SF8">
    <property type="entry name" value="FAD-BINDING PCMH-TYPE DOMAIN-CONTAINING PROTEIN"/>
    <property type="match status" value="1"/>
</dbReference>
<feature type="domain" description="FAD-binding PCMH-type" evidence="5">
    <location>
        <begin position="533"/>
        <end position="704"/>
    </location>
</feature>
<evidence type="ECO:0000256" key="4">
    <source>
        <dbReference type="ARBA" id="ARBA00023002"/>
    </source>
</evidence>
<dbReference type="PROSITE" id="PS51387">
    <property type="entry name" value="FAD_PCMH"/>
    <property type="match status" value="1"/>
</dbReference>
<dbReference type="Gene3D" id="3.10.450.50">
    <property type="match status" value="2"/>
</dbReference>
<dbReference type="SUPFAM" id="SSF56176">
    <property type="entry name" value="FAD-binding/transporter-associated domain-like"/>
    <property type="match status" value="1"/>
</dbReference>
<dbReference type="Gene3D" id="2.60.120.10">
    <property type="entry name" value="Jelly Rolls"/>
    <property type="match status" value="1"/>
</dbReference>
<dbReference type="InterPro" id="IPR011051">
    <property type="entry name" value="RmlC_Cupin_sf"/>
</dbReference>
<dbReference type="PANTHER" id="PTHR42973">
    <property type="entry name" value="BINDING OXIDOREDUCTASE, PUTATIVE (AFU_ORTHOLOGUE AFUA_1G17690)-RELATED"/>
    <property type="match status" value="1"/>
</dbReference>
<accession>A0A423X7R9</accession>
<evidence type="ECO:0000313" key="7">
    <source>
        <dbReference type="Proteomes" id="UP000285146"/>
    </source>
</evidence>
<dbReference type="STRING" id="1230097.A0A423X7R9"/>
<comment type="similarity">
    <text evidence="1">Belongs to the oxygen-dependent FAD-linked oxidoreductase family.</text>
</comment>
<dbReference type="Gene3D" id="3.30.465.10">
    <property type="match status" value="1"/>
</dbReference>
<dbReference type="SUPFAM" id="SSF51182">
    <property type="entry name" value="RmlC-like cupins"/>
    <property type="match status" value="1"/>
</dbReference>
<organism evidence="6 7">
    <name type="scientific">Cytospora leucostoma</name>
    <dbReference type="NCBI Taxonomy" id="1230097"/>
    <lineage>
        <taxon>Eukaryota</taxon>
        <taxon>Fungi</taxon>
        <taxon>Dikarya</taxon>
        <taxon>Ascomycota</taxon>
        <taxon>Pezizomycotina</taxon>
        <taxon>Sordariomycetes</taxon>
        <taxon>Sordariomycetidae</taxon>
        <taxon>Diaporthales</taxon>
        <taxon>Cytosporaceae</taxon>
        <taxon>Cytospora</taxon>
    </lineage>
</organism>
<dbReference type="OrthoDB" id="9996127at2759"/>
<dbReference type="CDD" id="cd02231">
    <property type="entry name" value="cupin_BLL6423-like"/>
    <property type="match status" value="1"/>
</dbReference>
<gene>
    <name evidence="6" type="ORF">VPNG_05205</name>
</gene>
<dbReference type="InterPro" id="IPR014710">
    <property type="entry name" value="RmlC-like_jellyroll"/>
</dbReference>